<evidence type="ECO:0000256" key="12">
    <source>
        <dbReference type="ARBA" id="ARBA00023288"/>
    </source>
</evidence>
<keyword evidence="7 13" id="KW-0653">Protein transport</keyword>
<keyword evidence="9 13" id="KW-0564">Palmitate</keyword>
<reference evidence="15 16" key="1">
    <citation type="journal article" date="2017" name="Int. J. Syst. Evol. Microbiol.">
        <title>Aquarickettsiella crustaci n. gen. n. sp. (Gammaproteobacteria: Legionellales: Coxiellaceae); a bacterial pathogen of the freshwater crustacean: Gammarus fossarum (Malacostraca: Amphipoda).</title>
        <authorList>
            <person name="Bojko J."/>
            <person name="Dunn A.M."/>
            <person name="Stebbing P.D."/>
            <person name="Van Aerle R."/>
            <person name="Bacela-Spychalska K."/>
            <person name="Bean T.P."/>
            <person name="Stentiford G.D."/>
        </authorList>
    </citation>
    <scope>NUCLEOTIDE SEQUENCE [LARGE SCALE GENOMIC DNA]</scope>
    <source>
        <strain evidence="15">RA15029</strain>
    </source>
</reference>
<comment type="similarity">
    <text evidence="2 13">Belongs to the LolB family.</text>
</comment>
<evidence type="ECO:0000256" key="1">
    <source>
        <dbReference type="ARBA" id="ARBA00004459"/>
    </source>
</evidence>
<evidence type="ECO:0000256" key="8">
    <source>
        <dbReference type="ARBA" id="ARBA00023136"/>
    </source>
</evidence>
<evidence type="ECO:0000256" key="10">
    <source>
        <dbReference type="ARBA" id="ARBA00023186"/>
    </source>
</evidence>
<organism evidence="15 16">
    <name type="scientific">Candidatus Aquirickettsiella gammari</name>
    <dbReference type="NCBI Taxonomy" id="2016198"/>
    <lineage>
        <taxon>Bacteria</taxon>
        <taxon>Pseudomonadati</taxon>
        <taxon>Pseudomonadota</taxon>
        <taxon>Gammaproteobacteria</taxon>
        <taxon>Legionellales</taxon>
        <taxon>Coxiellaceae</taxon>
        <taxon>Candidatus Aquirickettsiella</taxon>
    </lineage>
</organism>
<comment type="function">
    <text evidence="13">Plays a critical role in the incorporation of lipoproteins in the outer membrane after they are released by the LolA protein.</text>
</comment>
<dbReference type="Pfam" id="PF03550">
    <property type="entry name" value="LolB"/>
    <property type="match status" value="1"/>
</dbReference>
<feature type="chain" id="PRO_5016794459" description="Outer-membrane lipoprotein LolB" evidence="14">
    <location>
        <begin position="24"/>
        <end position="203"/>
    </location>
</feature>
<dbReference type="Gene3D" id="2.50.20.10">
    <property type="entry name" value="Lipoprotein localisation LolA/LolB/LppX"/>
    <property type="match status" value="1"/>
</dbReference>
<dbReference type="CDD" id="cd16326">
    <property type="entry name" value="LolB"/>
    <property type="match status" value="1"/>
</dbReference>
<dbReference type="InterPro" id="IPR029046">
    <property type="entry name" value="LolA/LolB/LppX"/>
</dbReference>
<evidence type="ECO:0000256" key="13">
    <source>
        <dbReference type="HAMAP-Rule" id="MF_00233"/>
    </source>
</evidence>
<evidence type="ECO:0000256" key="11">
    <source>
        <dbReference type="ARBA" id="ARBA00023237"/>
    </source>
</evidence>
<dbReference type="AlphaFoldDB" id="A0A370CK48"/>
<evidence type="ECO:0000256" key="4">
    <source>
        <dbReference type="ARBA" id="ARBA00016202"/>
    </source>
</evidence>
<dbReference type="PROSITE" id="PS51257">
    <property type="entry name" value="PROKAR_LIPOPROTEIN"/>
    <property type="match status" value="1"/>
</dbReference>
<evidence type="ECO:0000256" key="3">
    <source>
        <dbReference type="ARBA" id="ARBA00011245"/>
    </source>
</evidence>
<dbReference type="HAMAP" id="MF_00233">
    <property type="entry name" value="LolB"/>
    <property type="match status" value="1"/>
</dbReference>
<protein>
    <recommendedName>
        <fullName evidence="4 13">Outer-membrane lipoprotein LolB</fullName>
    </recommendedName>
</protein>
<comment type="subunit">
    <text evidence="3 13">Monomer.</text>
</comment>
<gene>
    <name evidence="13 15" type="primary">lolB</name>
    <name evidence="15" type="ORF">CFE62_002020</name>
</gene>
<evidence type="ECO:0000256" key="7">
    <source>
        <dbReference type="ARBA" id="ARBA00022927"/>
    </source>
</evidence>
<name>A0A370CK48_9COXI</name>
<evidence type="ECO:0000256" key="2">
    <source>
        <dbReference type="ARBA" id="ARBA00009696"/>
    </source>
</evidence>
<comment type="subcellular location">
    <subcellularLocation>
        <location evidence="1 13">Cell outer membrane</location>
        <topology evidence="1 13">Lipid-anchor</topology>
    </subcellularLocation>
</comment>
<accession>A0A370CK48</accession>
<evidence type="ECO:0000256" key="6">
    <source>
        <dbReference type="ARBA" id="ARBA00022729"/>
    </source>
</evidence>
<keyword evidence="6 13" id="KW-0732">Signal</keyword>
<dbReference type="Proteomes" id="UP000226429">
    <property type="component" value="Unassembled WGS sequence"/>
</dbReference>
<keyword evidence="12 13" id="KW-0449">Lipoprotein</keyword>
<proteinExistence type="inferred from homology"/>
<evidence type="ECO:0000313" key="15">
    <source>
        <dbReference type="EMBL" id="RDH40727.1"/>
    </source>
</evidence>
<dbReference type="GO" id="GO:0015031">
    <property type="term" value="P:protein transport"/>
    <property type="evidence" value="ECO:0007669"/>
    <property type="project" value="UniProtKB-KW"/>
</dbReference>
<dbReference type="EMBL" id="NMOS02000004">
    <property type="protein sequence ID" value="RDH40727.1"/>
    <property type="molecule type" value="Genomic_DNA"/>
</dbReference>
<reference evidence="15 16" key="2">
    <citation type="journal article" date="2018" name="J. Invertebr. Pathol.">
        <title>'Candidatus Aquirickettsiella gammari' (Gammaproteobacteria: Legionellales: Coxiellaceae): A bacterial pathogen of the freshwater crustacean Gammarus fossarum (Malacostraca: Amphipoda).</title>
        <authorList>
            <person name="Bojko J."/>
            <person name="Dunn A.M."/>
            <person name="Stebbing P.D."/>
            <person name="van Aerle R."/>
            <person name="Bacela-Spychalska K."/>
            <person name="Bean T.P."/>
            <person name="Urrutia A."/>
            <person name="Stentiford G.D."/>
        </authorList>
    </citation>
    <scope>NUCLEOTIDE SEQUENCE [LARGE SCALE GENOMIC DNA]</scope>
    <source>
        <strain evidence="15">RA15029</strain>
    </source>
</reference>
<keyword evidence="10 13" id="KW-0143">Chaperone</keyword>
<dbReference type="NCBIfam" id="TIGR00548">
    <property type="entry name" value="lolB"/>
    <property type="match status" value="1"/>
</dbReference>
<comment type="caution">
    <text evidence="15">The sequence shown here is derived from an EMBL/GenBank/DDBJ whole genome shotgun (WGS) entry which is preliminary data.</text>
</comment>
<dbReference type="InterPro" id="IPR004565">
    <property type="entry name" value="OM_lipoprot_LolB"/>
</dbReference>
<keyword evidence="5 13" id="KW-0813">Transport</keyword>
<dbReference type="GO" id="GO:0044874">
    <property type="term" value="P:lipoprotein localization to outer membrane"/>
    <property type="evidence" value="ECO:0007669"/>
    <property type="project" value="UniProtKB-UniRule"/>
</dbReference>
<keyword evidence="11 13" id="KW-0998">Cell outer membrane</keyword>
<evidence type="ECO:0000256" key="9">
    <source>
        <dbReference type="ARBA" id="ARBA00023139"/>
    </source>
</evidence>
<evidence type="ECO:0000256" key="14">
    <source>
        <dbReference type="SAM" id="SignalP"/>
    </source>
</evidence>
<dbReference type="GO" id="GO:0009279">
    <property type="term" value="C:cell outer membrane"/>
    <property type="evidence" value="ECO:0007669"/>
    <property type="project" value="UniProtKB-SubCell"/>
</dbReference>
<evidence type="ECO:0000256" key="5">
    <source>
        <dbReference type="ARBA" id="ARBA00022448"/>
    </source>
</evidence>
<sequence>MKKISLIIVSVLLAGCASFNWQASSRAQAKTINHYLPWEKRKAQLNNLQNWQARGNLAARTTDQQGVNASFSWQQHYHCYQLIFFGPLGSQSAVLASNPERVCLTTHRQTYTAQNPESLLADQLGLRLPVSQLYYWLRGLPAPQSRYTTNLDAYNHLLKLRQSGWQVNYTHYSNSGVIDLPDRLEISNEKWQVRIAISHWDLH</sequence>
<keyword evidence="8 13" id="KW-0472">Membrane</keyword>
<dbReference type="SUPFAM" id="SSF89392">
    <property type="entry name" value="Prokaryotic lipoproteins and lipoprotein localization factors"/>
    <property type="match status" value="1"/>
</dbReference>
<feature type="signal peptide" evidence="14">
    <location>
        <begin position="1"/>
        <end position="23"/>
    </location>
</feature>
<evidence type="ECO:0000313" key="16">
    <source>
        <dbReference type="Proteomes" id="UP000226429"/>
    </source>
</evidence>
<keyword evidence="16" id="KW-1185">Reference proteome</keyword>